<organism evidence="2 3">
    <name type="scientific">Agrobacterium tumefaciens str. Kerr 14</name>
    <dbReference type="NCBI Taxonomy" id="1183424"/>
    <lineage>
        <taxon>Bacteria</taxon>
        <taxon>Pseudomonadati</taxon>
        <taxon>Pseudomonadota</taxon>
        <taxon>Alphaproteobacteria</taxon>
        <taxon>Hyphomicrobiales</taxon>
        <taxon>Rhizobiaceae</taxon>
        <taxon>Rhizobium/Agrobacterium group</taxon>
        <taxon>Agrobacterium</taxon>
        <taxon>Agrobacterium tumefaciens complex</taxon>
    </lineage>
</organism>
<evidence type="ECO:0000313" key="2">
    <source>
        <dbReference type="EMBL" id="CUX30474.1"/>
    </source>
</evidence>
<dbReference type="InterPro" id="IPR028994">
    <property type="entry name" value="Integrin_alpha_N"/>
</dbReference>
<dbReference type="PROSITE" id="PS50818">
    <property type="entry name" value="INTEIN_C_TER"/>
    <property type="match status" value="1"/>
</dbReference>
<dbReference type="Gene3D" id="2.170.16.10">
    <property type="entry name" value="Hedgehog/Intein (Hint) domain"/>
    <property type="match status" value="1"/>
</dbReference>
<dbReference type="PROSITE" id="PS50817">
    <property type="entry name" value="INTEIN_N_TER"/>
    <property type="match status" value="1"/>
</dbReference>
<dbReference type="InterPro" id="IPR030934">
    <property type="entry name" value="Intein_C"/>
</dbReference>
<proteinExistence type="predicted"/>
<dbReference type="RefSeq" id="WP_143242731.1">
    <property type="nucleotide sequence ID" value="NZ_LT009730.1"/>
</dbReference>
<feature type="region of interest" description="Disordered" evidence="1">
    <location>
        <begin position="1711"/>
        <end position="1730"/>
    </location>
</feature>
<dbReference type="CDD" id="cd00081">
    <property type="entry name" value="Hint"/>
    <property type="match status" value="1"/>
</dbReference>
<feature type="compositionally biased region" description="Gly residues" evidence="1">
    <location>
        <begin position="496"/>
        <end position="505"/>
    </location>
</feature>
<dbReference type="Proteomes" id="UP000191897">
    <property type="component" value="Unassembled WGS sequence"/>
</dbReference>
<accession>A0A1S7Q3N9</accession>
<dbReference type="GO" id="GO:0016539">
    <property type="term" value="P:intein-mediated protein splicing"/>
    <property type="evidence" value="ECO:0007669"/>
    <property type="project" value="InterPro"/>
</dbReference>
<feature type="region of interest" description="Disordered" evidence="1">
    <location>
        <begin position="1032"/>
        <end position="1070"/>
    </location>
</feature>
<feature type="region of interest" description="Disordered" evidence="1">
    <location>
        <begin position="491"/>
        <end position="574"/>
    </location>
</feature>
<dbReference type="InterPro" id="IPR006141">
    <property type="entry name" value="Intein_N"/>
</dbReference>
<evidence type="ECO:0000256" key="1">
    <source>
        <dbReference type="SAM" id="MobiDB-lite"/>
    </source>
</evidence>
<protein>
    <submittedName>
        <fullName evidence="2">Uncharacterized protein</fullName>
    </submittedName>
</protein>
<feature type="compositionally biased region" description="Polar residues" evidence="1">
    <location>
        <begin position="1718"/>
        <end position="1728"/>
    </location>
</feature>
<dbReference type="PANTHER" id="PTHR39431:SF1">
    <property type="entry name" value="FRPA_C-RELATED PROTEIN"/>
    <property type="match status" value="1"/>
</dbReference>
<feature type="compositionally biased region" description="Polar residues" evidence="1">
    <location>
        <begin position="1032"/>
        <end position="1048"/>
    </location>
</feature>
<dbReference type="SUPFAM" id="SSF69318">
    <property type="entry name" value="Integrin alpha N-terminal domain"/>
    <property type="match status" value="2"/>
</dbReference>
<evidence type="ECO:0000313" key="3">
    <source>
        <dbReference type="Proteomes" id="UP000191897"/>
    </source>
</evidence>
<dbReference type="PANTHER" id="PTHR39431">
    <property type="entry name" value="FRPA/C-RELATED PROTEIN"/>
    <property type="match status" value="1"/>
</dbReference>
<gene>
    <name evidence="2" type="ORF">AGR4C_Cc50376</name>
</gene>
<dbReference type="EMBL" id="FBWC01000014">
    <property type="protein sequence ID" value="CUX30474.1"/>
    <property type="molecule type" value="Genomic_DNA"/>
</dbReference>
<dbReference type="SUPFAM" id="SSF51294">
    <property type="entry name" value="Hedgehog/intein (Hint) domain"/>
    <property type="match status" value="1"/>
</dbReference>
<feature type="compositionally biased region" description="Low complexity" evidence="1">
    <location>
        <begin position="506"/>
        <end position="536"/>
    </location>
</feature>
<sequence length="2720" mass="291004">MATEFQANNTVSGAFSSLYSGPGGSIDVTFTKGIGLLVDWASSFKGKSAHSNFKKDDWSIVNGGVKYGPFGAEASWVSKQEGYEFTLGGGAGLFAEVKYNTKTGWQFNTYGSFGAQARVGLLGVGVGAGAELKLDDDKLTATGGYDFGIVGVRAKAASPVTASQFAKTVNGWLAATVQYHLRPAFEGKLNSQCFIGATPIRIGSTSTKLISEIAIGDIVLAFDPFDQLGRGELVPRRVTRIFRNVTTELLRLTWVEAGDAREIVCTPGHHFLDKNGQFPSIQEMIDAGHADVVLASGDITAVKAERIIYSEKNADLFEETHAVNVAAAGTVLAADTRSGWLTYNFEVEDLHTYVAGNIRVHNISAEWAHEEFLAAATAMHALNVAHVPRDYALSLARASMGVEDPSFGKSDPVGYTSAGRAISIDKTAFNSFLADKGGTAADAKDRAAAAAIGAMANGHSRTDAFAVAYNEAQKNGIETDGVFDSYVRRQMEQPTGGSGKGGGGQAVSSPSRSSSISGTSAGVGKTSSHSASTGSSGKSGGGDSTPANSGKTSSSKSSGNNNSSSSSSGKPVLLDLNGDGRLDLSDRSNSDIFLDIGGDGYKRRTSWVGAGDGVLMIDADNDGTISSRKEIVFTEWSPSAGSDMQALRQVFDTNQNGKLDAGDAQWSQFKIMLTNADGTITQKSLAELGIESIDLSIDETRIDFDGGSSIDGQTTFTKANGQTGTAATATLKHDDNGFVVSETKTIDASGNLTVVTKANDKDGRLASETTRTTSASGLDVTMRFDDNGDGVVDRVLTDVTTIGQDGARTRAETMRNGGGTLLWSRTSDISADGKTTVINRDELGGGYTTERETRVIGSDNSLTTTIAQLAQNGDVISQTSSALSADRLSRTSYIDANGNGQNERIAEHQTIRYADGGRFERDLTWGADWSLLRKEEVAISADNLTQTRFVDLDGDAVWDNTFTSVVSRNQAGDTTVREASFVRDGAKYKDLETTTSADGLSRSIREDVDGDGTFDRTVTDLTSVSADGTKTRTITNRSASGDLLSQTTEQRHADGLTGSNSVDSNGDGHTDQLITVSRAADGTITETNRIFSADGFVASESIKETSADGLVSTSKLDRHGRGRFDEITLSSLIRQADGGSTRTLEKRSENSTLINRIIEYSNATGLSTLKSADVDGNGSFDQLISANKTHNADGSETLITENRSGDGTLISKEENWVTADKRGKLVRTDTDGDGNINTEVGSTIGADGGEFVENRSLTNTGTLLSLTTTVTSANKLNIYQTVDVDGDGIIDRVHNQYTDLPADGSSYTSRTTSANDGSVIRQDVKWVSGNGMNESSQSDLNGDWVYDETTNRNTAVEDDGAVRIIETKLSGTSVASRSTVRTSANGLISTVEQDFDGNDAVDDVTRTTKALLASGAVVETVTKRSGNNALVSSTSKTTSSDGMSIVQLEDVDGDGITDYRTEQTIAASGNSSLEVKELGQNGELLSRTATTTLRGGLSSTQVIDRDGDGTVDETRTSSTTIDAYGVKTTQTSRYQGSSTLLERATVAETANGLSKSTVYTDGNATTLRSVNETTEIQQNGSTRQTTEIRKGDLSLESKTAVLTSGDKQSIVTSVDVDGDGKIDHSLNQELLDNGISRQTFVEMRPDGITADRNKTVETSANKLVETTTFDINGDGASDARIVKTKSLKLDGGATTTTDYQSNVNGNWVTKGKEEHSESGNGLTQSTSWDDVGGSGWTASRSLTQSLHADGSRTAVETWQAAAATVRRTETTVSANGMGKTVQVDADGNGSVDEKRVTNKTFNADGTIVETSRTTGASDALLSLVSVTTSADGLTTTTSSQSTLVPAATRTTVRSLRERADGSQIETATVRDGSNAIIETIAAETSFDKRLLVTKRDQNGDGTVDQIEETQRMIDGRETTTITNFRTTGTVSSKSVDTVSADRLTRIIEIDKNGDGAFDTRKTLKSYLYADGSKEVTTTELELANGKTRSTSKSTTSADGRRFLEETDVDGNGSIDQTVEETSLASGARVTKVTNTAAARKSAYMRFGEIYWNSAIAAATETTVDASQMTKTSRLDQDGDGYFETIMKTSTLIDGSVKSEITETKTDGTVKARGSFRMSHDGSTTVLEKDSNNDGVVDYIETSIRMTSGAVVQTAVTKSAAGVDTETRTTNVDAFGSILTSVTKDASGRKIAEQNKLADGTSARLTYVAESGLVKSSEVLDSFNFLKNATLYDRANAEAWSRVEQTYDAEERKTLEKQYMDDGTSVTISFVAATGAQIKAEYFNASGVRTGLVDFDTGNTELWREVHRTFDAQGRVVTQIDMQDDGSKVEYTFDVANTESWSRYMNRFDSAGRHFYAHRTNDSGTYDTITFDVSNAQPWTKLEQAFDSSGRETIRIEYWDNGNRTYTDVRGTQAWSRIEQVFAGPDQISTSTMFIDDGSVQKTIFDVSNSYNWKSITVNFVDVNSQHVRSPQLLRKDWDNGDYQLFVRSQNGTTDYTYTSSGQLKIPPHFWDGMYVVYDTLVNRMFVRPTLQPVAIDLNDDQHLDLRPLDVAQFNEAGIQFDWDGDGSTDTTAWVGPQDGFLAIDLGTDGSAGPDGLINQAKELAFTLWPTEDQGSTDSDLEAVRLVFDTNNDGLLSAEDARWSEFRVWQDINQNGFSEAGELSTLDQLGIKYINLIPTADGAKDFADGSAITGTSFLEQVDGQTRLVGDVRLAYQPSSPT</sequence>
<feature type="compositionally biased region" description="Low complexity" evidence="1">
    <location>
        <begin position="544"/>
        <end position="574"/>
    </location>
</feature>
<dbReference type="InterPro" id="IPR036844">
    <property type="entry name" value="Hint_dom_sf"/>
</dbReference>
<name>A0A1S7Q3N9_AGRTU</name>
<reference evidence="2 3" key="1">
    <citation type="submission" date="2016-01" db="EMBL/GenBank/DDBJ databases">
        <authorList>
            <person name="Oliw E.H."/>
        </authorList>
    </citation>
    <scope>NUCLEOTIDE SEQUENCE [LARGE SCALE GENOMIC DNA]</scope>
    <source>
        <strain evidence="2 3">Kerr 14</strain>
    </source>
</reference>